<evidence type="ECO:0000313" key="3">
    <source>
        <dbReference type="EMBL" id="OCF36052.1"/>
    </source>
</evidence>
<keyword evidence="4" id="KW-1185">Reference proteome</keyword>
<dbReference type="AlphaFoldDB" id="A0A1B9GYG9"/>
<keyword evidence="1" id="KW-0378">Hydrolase</keyword>
<evidence type="ECO:0000259" key="2">
    <source>
        <dbReference type="Pfam" id="PF00561"/>
    </source>
</evidence>
<dbReference type="InterPro" id="IPR051340">
    <property type="entry name" value="Haloalkane_dehalogenase"/>
</dbReference>
<dbReference type="InterPro" id="IPR000073">
    <property type="entry name" value="AB_hydrolase_1"/>
</dbReference>
<dbReference type="Gene3D" id="3.40.50.1820">
    <property type="entry name" value="alpha/beta hydrolase"/>
    <property type="match status" value="1"/>
</dbReference>
<dbReference type="EMBL" id="KI669496">
    <property type="protein sequence ID" value="OCF36052.1"/>
    <property type="molecule type" value="Genomic_DNA"/>
</dbReference>
<name>A0A1B9GYG9_9TREE</name>
<dbReference type="PRINTS" id="PR00412">
    <property type="entry name" value="EPOXHYDRLASE"/>
</dbReference>
<dbReference type="InterPro" id="IPR000639">
    <property type="entry name" value="Epox_hydrolase-like"/>
</dbReference>
<sequence>MTFNAITTYHTVSLDNGVNVAYAKAGSPKSPSILLLHGFPSSSNQFRNLIPLLSDKYHVVAPDLAFFGLTTVPGDLEVSFASMTSVLAKFLDNIQLSEFIVYVFDYGAPVAYRLALERPQAFKGLIVQNGNAYTEGLSNWWSPLKPYWNTKKGSEDHQQAREKLRAAVSLDEAKDQYIGALTAEIAERVDPNAYTHDYLLNMSTPAKVERQLDLFYDYQNNVNLYSKFQQFFRDSHPPTLVVWGSRDAAFTVEGAQAYKRDIPNAYYEFFENGAHFLLETHVEQVAKAIRSFF</sequence>
<gene>
    <name evidence="3" type="ORF">I316_01924</name>
</gene>
<accession>A0A1B9GYG9</accession>
<reference evidence="4" key="2">
    <citation type="submission" date="2013-12" db="EMBL/GenBank/DDBJ databases">
        <title>Evolution of pathogenesis and genome organization in the Tremellales.</title>
        <authorList>
            <person name="Cuomo C."/>
            <person name="Litvintseva A."/>
            <person name="Heitman J."/>
            <person name="Chen Y."/>
            <person name="Sun S."/>
            <person name="Springer D."/>
            <person name="Dromer F."/>
            <person name="Young S."/>
            <person name="Zeng Q."/>
            <person name="Chapman S."/>
            <person name="Gujja S."/>
            <person name="Saif S."/>
            <person name="Birren B."/>
        </authorList>
    </citation>
    <scope>NUCLEOTIDE SEQUENCE [LARGE SCALE GENOMIC DNA]</scope>
    <source>
        <strain evidence="4">BCC8398</strain>
    </source>
</reference>
<dbReference type="OrthoDB" id="6431331at2759"/>
<protein>
    <recommendedName>
        <fullName evidence="2">AB hydrolase-1 domain-containing protein</fullName>
    </recommendedName>
</protein>
<dbReference type="PANTHER" id="PTHR42977">
    <property type="entry name" value="HYDROLASE-RELATED"/>
    <property type="match status" value="1"/>
</dbReference>
<dbReference type="STRING" id="1296120.A0A1B9GYG9"/>
<feature type="domain" description="AB hydrolase-1" evidence="2">
    <location>
        <begin position="31"/>
        <end position="281"/>
    </location>
</feature>
<dbReference type="InterPro" id="IPR029058">
    <property type="entry name" value="AB_hydrolase_fold"/>
</dbReference>
<evidence type="ECO:0000256" key="1">
    <source>
        <dbReference type="ARBA" id="ARBA00022801"/>
    </source>
</evidence>
<dbReference type="SUPFAM" id="SSF53474">
    <property type="entry name" value="alpha/beta-Hydrolases"/>
    <property type="match status" value="1"/>
</dbReference>
<dbReference type="PANTHER" id="PTHR42977:SF3">
    <property type="entry name" value="AB HYDROLASE-1 DOMAIN-CONTAINING PROTEIN"/>
    <property type="match status" value="1"/>
</dbReference>
<organism evidence="3 4">
    <name type="scientific">Kwoniella heveanensis BCC8398</name>
    <dbReference type="NCBI Taxonomy" id="1296120"/>
    <lineage>
        <taxon>Eukaryota</taxon>
        <taxon>Fungi</taxon>
        <taxon>Dikarya</taxon>
        <taxon>Basidiomycota</taxon>
        <taxon>Agaricomycotina</taxon>
        <taxon>Tremellomycetes</taxon>
        <taxon>Tremellales</taxon>
        <taxon>Cryptococcaceae</taxon>
        <taxon>Kwoniella</taxon>
    </lineage>
</organism>
<reference evidence="3 4" key="1">
    <citation type="submission" date="2013-07" db="EMBL/GenBank/DDBJ databases">
        <title>The Genome Sequence of Cryptococcus heveanensis BCC8398.</title>
        <authorList>
            <consortium name="The Broad Institute Genome Sequencing Platform"/>
            <person name="Cuomo C."/>
            <person name="Litvintseva A."/>
            <person name="Chen Y."/>
            <person name="Heitman J."/>
            <person name="Sun S."/>
            <person name="Springer D."/>
            <person name="Dromer F."/>
            <person name="Young S.K."/>
            <person name="Zeng Q."/>
            <person name="Gargeya S."/>
            <person name="Fitzgerald M."/>
            <person name="Abouelleil A."/>
            <person name="Alvarado L."/>
            <person name="Berlin A.M."/>
            <person name="Chapman S.B."/>
            <person name="Dewar J."/>
            <person name="Goldberg J."/>
            <person name="Griggs A."/>
            <person name="Gujja S."/>
            <person name="Hansen M."/>
            <person name="Howarth C."/>
            <person name="Imamovic A."/>
            <person name="Larimer J."/>
            <person name="McCowan C."/>
            <person name="Murphy C."/>
            <person name="Pearson M."/>
            <person name="Priest M."/>
            <person name="Roberts A."/>
            <person name="Saif S."/>
            <person name="Shea T."/>
            <person name="Sykes S."/>
            <person name="Wortman J."/>
            <person name="Nusbaum C."/>
            <person name="Birren B."/>
        </authorList>
    </citation>
    <scope>NUCLEOTIDE SEQUENCE [LARGE SCALE GENOMIC DNA]</scope>
    <source>
        <strain evidence="3 4">BCC8398</strain>
    </source>
</reference>
<proteinExistence type="predicted"/>
<dbReference type="Pfam" id="PF00561">
    <property type="entry name" value="Abhydrolase_1"/>
    <property type="match status" value="1"/>
</dbReference>
<evidence type="ECO:0000313" key="4">
    <source>
        <dbReference type="Proteomes" id="UP000092666"/>
    </source>
</evidence>
<dbReference type="GO" id="GO:0004301">
    <property type="term" value="F:epoxide hydrolase activity"/>
    <property type="evidence" value="ECO:0007669"/>
    <property type="project" value="TreeGrafter"/>
</dbReference>
<dbReference type="Proteomes" id="UP000092666">
    <property type="component" value="Unassembled WGS sequence"/>
</dbReference>